<sequence length="253" mass="28393">MEINSFLFVLVSLTPVYLPALKKRGVVVKNFLYIRTYFLYNINQKETGDPIYMCSPPYDLANHARQPEKGDPNMNFSKREKLMQCLPPAADILAVVPVTGADGGNQTHIYLVAGGSFPLIAAAEYVLSCLAEREDKDLRLIRRNAGRQLARRRNIPLPIDIGCVLIPVMMRPVDGRRGTLGYINISHDHMIAPGKEQGADILLLSGDIVRALWQAPTIVQMRNEARGVHWKMIVTERRRLSVVEEYACTGTLH</sequence>
<proteinExistence type="predicted"/>
<accession>E7N5E2</accession>
<keyword evidence="2" id="KW-1185">Reference proteome</keyword>
<dbReference type="AlphaFoldDB" id="E7N5E2"/>
<evidence type="ECO:0000313" key="1">
    <source>
        <dbReference type="EMBL" id="EFW28634.1"/>
    </source>
</evidence>
<organism evidence="1 2">
    <name type="scientific">Selenomonas artemidis F0399</name>
    <dbReference type="NCBI Taxonomy" id="749551"/>
    <lineage>
        <taxon>Bacteria</taxon>
        <taxon>Bacillati</taxon>
        <taxon>Bacillota</taxon>
        <taxon>Negativicutes</taxon>
        <taxon>Selenomonadales</taxon>
        <taxon>Selenomonadaceae</taxon>
        <taxon>Selenomonas</taxon>
    </lineage>
</organism>
<dbReference type="HOGENOM" id="CLU_1097914_0_0_9"/>
<dbReference type="EMBL" id="AECV01000064">
    <property type="protein sequence ID" value="EFW28634.1"/>
    <property type="molecule type" value="Genomic_DNA"/>
</dbReference>
<evidence type="ECO:0000313" key="2">
    <source>
        <dbReference type="Proteomes" id="UP000004633"/>
    </source>
</evidence>
<comment type="caution">
    <text evidence="1">The sequence shown here is derived from an EMBL/GenBank/DDBJ whole genome shotgun (WGS) entry which is preliminary data.</text>
</comment>
<protein>
    <submittedName>
        <fullName evidence="1">Uncharacterized protein</fullName>
    </submittedName>
</protein>
<dbReference type="Proteomes" id="UP000004633">
    <property type="component" value="Unassembled WGS sequence"/>
</dbReference>
<name>E7N5E2_9FIRM</name>
<gene>
    <name evidence="1" type="ORF">HMPREF9555_02238</name>
</gene>
<reference evidence="1 2" key="1">
    <citation type="submission" date="2010-08" db="EMBL/GenBank/DDBJ databases">
        <authorList>
            <person name="Weinstock G."/>
            <person name="Sodergren E."/>
            <person name="Clifton S."/>
            <person name="Fulton L."/>
            <person name="Fulton B."/>
            <person name="Courtney L."/>
            <person name="Fronick C."/>
            <person name="Harrison M."/>
            <person name="Strong C."/>
            <person name="Farmer C."/>
            <person name="Delahaunty K."/>
            <person name="Markovic C."/>
            <person name="Hall O."/>
            <person name="Minx P."/>
            <person name="Tomlinson C."/>
            <person name="Mitreva M."/>
            <person name="Hou S."/>
            <person name="Chen J."/>
            <person name="Wollam A."/>
            <person name="Pepin K.H."/>
            <person name="Johnson M."/>
            <person name="Bhonagiri V."/>
            <person name="Zhang X."/>
            <person name="Suruliraj S."/>
            <person name="Warren W."/>
            <person name="Chinwalla A."/>
            <person name="Mardis E.R."/>
            <person name="Wilson R.K."/>
        </authorList>
    </citation>
    <scope>NUCLEOTIDE SEQUENCE [LARGE SCALE GENOMIC DNA]</scope>
    <source>
        <strain evidence="1 2">F0399</strain>
    </source>
</reference>
<dbReference type="STRING" id="749551.HMPREF9555_02238"/>